<dbReference type="KEGG" id="plad:PPGU16_55690"/>
<keyword evidence="1" id="KW-1133">Transmembrane helix</keyword>
<keyword evidence="1" id="KW-0812">Transmembrane</keyword>
<protein>
    <submittedName>
        <fullName evidence="2">Uncharacterized protein</fullName>
    </submittedName>
</protein>
<dbReference type="Proteomes" id="UP000510888">
    <property type="component" value="Chromosome 2"/>
</dbReference>
<dbReference type="EMBL" id="AP023175">
    <property type="protein sequence ID" value="BCF92502.1"/>
    <property type="molecule type" value="Genomic_DNA"/>
</dbReference>
<evidence type="ECO:0000256" key="1">
    <source>
        <dbReference type="SAM" id="Phobius"/>
    </source>
</evidence>
<evidence type="ECO:0000313" key="3">
    <source>
        <dbReference type="Proteomes" id="UP000510888"/>
    </source>
</evidence>
<keyword evidence="3" id="KW-1185">Reference proteome</keyword>
<feature type="transmembrane region" description="Helical" evidence="1">
    <location>
        <begin position="33"/>
        <end position="54"/>
    </location>
</feature>
<accession>A0A7I8BV36</accession>
<evidence type="ECO:0000313" key="2">
    <source>
        <dbReference type="EMBL" id="BCF92502.1"/>
    </source>
</evidence>
<organism evidence="2 3">
    <name type="scientific">Paraburkholderia largidicola</name>
    <dbReference type="NCBI Taxonomy" id="3014751"/>
    <lineage>
        <taxon>Bacteria</taxon>
        <taxon>Pseudomonadati</taxon>
        <taxon>Pseudomonadota</taxon>
        <taxon>Betaproteobacteria</taxon>
        <taxon>Burkholderiales</taxon>
        <taxon>Burkholderiaceae</taxon>
        <taxon>Paraburkholderia</taxon>
    </lineage>
</organism>
<name>A0A7I8BV36_9BURK</name>
<keyword evidence="1" id="KW-0472">Membrane</keyword>
<gene>
    <name evidence="2" type="ORF">PPGU16_55690</name>
</gene>
<proteinExistence type="predicted"/>
<dbReference type="AlphaFoldDB" id="A0A7I8BV36"/>
<reference evidence="2 3" key="1">
    <citation type="journal article" date="2020" name="Genes (Basel)">
        <title>Genomic Comparison of Insect Gut Symbionts from Divergent Burkholderia Subclades.</title>
        <authorList>
            <person name="Takeshita K."/>
            <person name="Kikuchi Y."/>
        </authorList>
    </citation>
    <scope>NUCLEOTIDE SEQUENCE [LARGE SCALE GENOMIC DNA]</scope>
    <source>
        <strain evidence="2 3">PGU16</strain>
    </source>
</reference>
<dbReference type="RefSeq" id="WP_180723647.1">
    <property type="nucleotide sequence ID" value="NZ_AP023175.1"/>
</dbReference>
<sequence>MADLLRSGRRRGHVRGHVVAQRAYALQPVRSRAVCIGVWVLVCIACMAAGAAAMRGHVRADVSADPPCVAPAAHDALQDALARAQLALKQEAASRASVQKSADALTVEVRRLQAQVLFLQGQSRSHR</sequence>